<evidence type="ECO:0000313" key="3">
    <source>
        <dbReference type="Proteomes" id="UP000567293"/>
    </source>
</evidence>
<sequence length="274" mass="30413">MKVAALIVGEPHGPELWTLRKISSVRCEAHVVQAVHKSVVPKWKLLRSRIRELGFFATASRWLGKRLIGAREEERAEQVLDELFDVQSLREWWAQCGLAPVRVPQLNHPDCKAAIEKIAPDVIVRVSGGILKPHIFSQAKLAALNIHHGRAPLIRGVSSTPWGIIENRPEWIGATIHLIDKGIDTGAVLWRGAPQLTPGDTDVTLHFRIHLEAVDALVRILEEYAATGSARACVAATHEASTYRSAFGLGAWTKFLLLRRGRSSRVLLERAIEC</sequence>
<organism evidence="2 3">
    <name type="scientific">Candidatus Acidiferrum panamense</name>
    <dbReference type="NCBI Taxonomy" id="2741543"/>
    <lineage>
        <taxon>Bacteria</taxon>
        <taxon>Pseudomonadati</taxon>
        <taxon>Acidobacteriota</taxon>
        <taxon>Terriglobia</taxon>
        <taxon>Candidatus Acidiferrales</taxon>
        <taxon>Candidatus Acidiferrum</taxon>
    </lineage>
</organism>
<name>A0A7V8NWG3_9BACT</name>
<feature type="domain" description="Formyl transferase N-terminal" evidence="1">
    <location>
        <begin position="105"/>
        <end position="220"/>
    </location>
</feature>
<dbReference type="Pfam" id="PF00551">
    <property type="entry name" value="Formyl_trans_N"/>
    <property type="match status" value="1"/>
</dbReference>
<protein>
    <recommendedName>
        <fullName evidence="1">Formyl transferase N-terminal domain-containing protein</fullName>
    </recommendedName>
</protein>
<dbReference type="EMBL" id="JACDQQ010002638">
    <property type="protein sequence ID" value="MBA0088703.1"/>
    <property type="molecule type" value="Genomic_DNA"/>
</dbReference>
<evidence type="ECO:0000259" key="1">
    <source>
        <dbReference type="Pfam" id="PF00551"/>
    </source>
</evidence>
<dbReference type="AlphaFoldDB" id="A0A7V8NWG3"/>
<dbReference type="InterPro" id="IPR002376">
    <property type="entry name" value="Formyl_transf_N"/>
</dbReference>
<dbReference type="InterPro" id="IPR036477">
    <property type="entry name" value="Formyl_transf_N_sf"/>
</dbReference>
<dbReference type="SUPFAM" id="SSF53328">
    <property type="entry name" value="Formyltransferase"/>
    <property type="match status" value="1"/>
</dbReference>
<gene>
    <name evidence="2" type="ORF">HRJ53_27250</name>
</gene>
<comment type="caution">
    <text evidence="2">The sequence shown here is derived from an EMBL/GenBank/DDBJ whole genome shotgun (WGS) entry which is preliminary data.</text>
</comment>
<dbReference type="Gene3D" id="3.40.50.12230">
    <property type="match status" value="1"/>
</dbReference>
<evidence type="ECO:0000313" key="2">
    <source>
        <dbReference type="EMBL" id="MBA0088703.1"/>
    </source>
</evidence>
<accession>A0A7V8NWG3</accession>
<proteinExistence type="predicted"/>
<keyword evidence="3" id="KW-1185">Reference proteome</keyword>
<dbReference type="Proteomes" id="UP000567293">
    <property type="component" value="Unassembled WGS sequence"/>
</dbReference>
<reference evidence="2" key="1">
    <citation type="submission" date="2020-06" db="EMBL/GenBank/DDBJ databases">
        <title>Legume-microbial interactions unlock mineral nutrients during tropical forest succession.</title>
        <authorList>
            <person name="Epihov D.Z."/>
        </authorList>
    </citation>
    <scope>NUCLEOTIDE SEQUENCE [LARGE SCALE GENOMIC DNA]</scope>
    <source>
        <strain evidence="2">Pan2503</strain>
    </source>
</reference>